<comment type="caution">
    <text evidence="2">The sequence shown here is derived from an EMBL/GenBank/DDBJ whole genome shotgun (WGS) entry which is preliminary data.</text>
</comment>
<name>A0A5N1JFJ9_9BACT</name>
<dbReference type="Proteomes" id="UP000326344">
    <property type="component" value="Unassembled WGS sequence"/>
</dbReference>
<dbReference type="GO" id="GO:0016787">
    <property type="term" value="F:hydrolase activity"/>
    <property type="evidence" value="ECO:0007669"/>
    <property type="project" value="UniProtKB-KW"/>
</dbReference>
<organism evidence="2 3">
    <name type="scientific">Larkinella humicola</name>
    <dbReference type="NCBI Taxonomy" id="2607654"/>
    <lineage>
        <taxon>Bacteria</taxon>
        <taxon>Pseudomonadati</taxon>
        <taxon>Bacteroidota</taxon>
        <taxon>Cytophagia</taxon>
        <taxon>Cytophagales</taxon>
        <taxon>Spirosomataceae</taxon>
        <taxon>Larkinella</taxon>
    </lineage>
</organism>
<dbReference type="EMBL" id="VTWS01000004">
    <property type="protein sequence ID" value="KAA9353046.1"/>
    <property type="molecule type" value="Genomic_DNA"/>
</dbReference>
<dbReference type="InterPro" id="IPR025983">
    <property type="entry name" value="Cys_rich_CPCC"/>
</dbReference>
<dbReference type="RefSeq" id="WP_150878317.1">
    <property type="nucleotide sequence ID" value="NZ_VTWS01000004.1"/>
</dbReference>
<dbReference type="AlphaFoldDB" id="A0A5N1JFJ9"/>
<keyword evidence="3" id="KW-1185">Reference proteome</keyword>
<protein>
    <submittedName>
        <fullName evidence="2">Hydrolase</fullName>
    </submittedName>
</protein>
<dbReference type="Pfam" id="PF14206">
    <property type="entry name" value="Cys_rich_CPCC"/>
    <property type="match status" value="1"/>
</dbReference>
<feature type="domain" description="Cysteine-rich CPCC" evidence="1">
    <location>
        <begin position="11"/>
        <end position="84"/>
    </location>
</feature>
<evidence type="ECO:0000313" key="3">
    <source>
        <dbReference type="Proteomes" id="UP000326344"/>
    </source>
</evidence>
<keyword evidence="2" id="KW-0378">Hydrolase</keyword>
<accession>A0A5N1JFJ9</accession>
<sequence>MTAKSNKFGRYQCPCCEYFTYYEPPLGQYGICLVCWWEDDPIQLAEPDYEGGANTISLHQAQSNFKLYQVCDPALKHLAKKLNPQELPD</sequence>
<evidence type="ECO:0000259" key="1">
    <source>
        <dbReference type="Pfam" id="PF14206"/>
    </source>
</evidence>
<proteinExistence type="predicted"/>
<gene>
    <name evidence="2" type="ORF">F0P93_17885</name>
</gene>
<evidence type="ECO:0000313" key="2">
    <source>
        <dbReference type="EMBL" id="KAA9353046.1"/>
    </source>
</evidence>
<reference evidence="2 3" key="1">
    <citation type="submission" date="2019-09" db="EMBL/GenBank/DDBJ databases">
        <title>Genome Sequence of Larkinella sp MA1.</title>
        <authorList>
            <person name="Srinivasan S."/>
        </authorList>
    </citation>
    <scope>NUCLEOTIDE SEQUENCE [LARGE SCALE GENOMIC DNA]</scope>
    <source>
        <strain evidence="2 3">MA1</strain>
    </source>
</reference>